<dbReference type="RefSeq" id="WP_377916307.1">
    <property type="nucleotide sequence ID" value="NZ_JBHSKS010000011.1"/>
</dbReference>
<sequence length="230" mass="25961">MNYPPIIDVIIPAYNEEKSIPKVIAEIPKFVRYIVVANNNSTDQTQLVAETAGAKVVFEPQKGYGKACLTAMDWIKNQEIQPDIVVFLDGDYSDYPEEMKDLVQPILDGKADMVIGSRALGQRESGSMTLPQVFGNWLATTMMKYMQGAKFSDLGPFRAIVWKKLLYLNMIDQNFGWTIEMQIKAHKAGLRYTEVPVNYRKRIGVSKVSGTVKGVIGAGYKIIFTIFKYW</sequence>
<name>A0ABW0BY39_9BACT</name>
<dbReference type="InterPro" id="IPR029044">
    <property type="entry name" value="Nucleotide-diphossugar_trans"/>
</dbReference>
<dbReference type="PANTHER" id="PTHR48090:SF7">
    <property type="entry name" value="RFBJ PROTEIN"/>
    <property type="match status" value="1"/>
</dbReference>
<dbReference type="InterPro" id="IPR050256">
    <property type="entry name" value="Glycosyltransferase_2"/>
</dbReference>
<protein>
    <submittedName>
        <fullName evidence="2">Glycosyltransferase family 2 protein</fullName>
    </submittedName>
</protein>
<evidence type="ECO:0000313" key="3">
    <source>
        <dbReference type="Proteomes" id="UP001596163"/>
    </source>
</evidence>
<proteinExistence type="predicted"/>
<dbReference type="EMBL" id="JBHSKS010000011">
    <property type="protein sequence ID" value="MFC5192872.1"/>
    <property type="molecule type" value="Genomic_DNA"/>
</dbReference>
<dbReference type="PANTHER" id="PTHR48090">
    <property type="entry name" value="UNDECAPRENYL-PHOSPHATE 4-DEOXY-4-FORMAMIDO-L-ARABINOSE TRANSFERASE-RELATED"/>
    <property type="match status" value="1"/>
</dbReference>
<evidence type="ECO:0000313" key="2">
    <source>
        <dbReference type="EMBL" id="MFC5192872.1"/>
    </source>
</evidence>
<feature type="domain" description="Glycosyltransferase 2-like" evidence="1">
    <location>
        <begin position="9"/>
        <end position="161"/>
    </location>
</feature>
<dbReference type="InterPro" id="IPR001173">
    <property type="entry name" value="Glyco_trans_2-like"/>
</dbReference>
<accession>A0ABW0BY39</accession>
<dbReference type="Gene3D" id="3.90.550.10">
    <property type="entry name" value="Spore Coat Polysaccharide Biosynthesis Protein SpsA, Chain A"/>
    <property type="match status" value="1"/>
</dbReference>
<reference evidence="3" key="1">
    <citation type="journal article" date="2019" name="Int. J. Syst. Evol. Microbiol.">
        <title>The Global Catalogue of Microorganisms (GCM) 10K type strain sequencing project: providing services to taxonomists for standard genome sequencing and annotation.</title>
        <authorList>
            <consortium name="The Broad Institute Genomics Platform"/>
            <consortium name="The Broad Institute Genome Sequencing Center for Infectious Disease"/>
            <person name="Wu L."/>
            <person name="Ma J."/>
        </authorList>
    </citation>
    <scope>NUCLEOTIDE SEQUENCE [LARGE SCALE GENOMIC DNA]</scope>
    <source>
        <strain evidence="3">CGMCC 1.7030</strain>
    </source>
</reference>
<dbReference type="SUPFAM" id="SSF53448">
    <property type="entry name" value="Nucleotide-diphospho-sugar transferases"/>
    <property type="match status" value="1"/>
</dbReference>
<dbReference type="CDD" id="cd04179">
    <property type="entry name" value="DPM_DPG-synthase_like"/>
    <property type="match status" value="1"/>
</dbReference>
<evidence type="ECO:0000259" key="1">
    <source>
        <dbReference type="Pfam" id="PF00535"/>
    </source>
</evidence>
<keyword evidence="3" id="KW-1185">Reference proteome</keyword>
<dbReference type="Pfam" id="PF00535">
    <property type="entry name" value="Glycos_transf_2"/>
    <property type="match status" value="1"/>
</dbReference>
<gene>
    <name evidence="2" type="ORF">ACFPIK_13935</name>
</gene>
<dbReference type="Proteomes" id="UP001596163">
    <property type="component" value="Unassembled WGS sequence"/>
</dbReference>
<comment type="caution">
    <text evidence="2">The sequence shown here is derived from an EMBL/GenBank/DDBJ whole genome shotgun (WGS) entry which is preliminary data.</text>
</comment>
<organism evidence="2 3">
    <name type="scientific">Algoriphagus aquatilis</name>
    <dbReference type="NCBI Taxonomy" id="490186"/>
    <lineage>
        <taxon>Bacteria</taxon>
        <taxon>Pseudomonadati</taxon>
        <taxon>Bacteroidota</taxon>
        <taxon>Cytophagia</taxon>
        <taxon>Cytophagales</taxon>
        <taxon>Cyclobacteriaceae</taxon>
        <taxon>Algoriphagus</taxon>
    </lineage>
</organism>